<evidence type="ECO:0000313" key="9">
    <source>
        <dbReference type="Proteomes" id="UP001487740"/>
    </source>
</evidence>
<feature type="signal peptide" evidence="6">
    <location>
        <begin position="1"/>
        <end position="22"/>
    </location>
</feature>
<dbReference type="InterPro" id="IPR003599">
    <property type="entry name" value="Ig_sub"/>
</dbReference>
<evidence type="ECO:0000256" key="5">
    <source>
        <dbReference type="SAM" id="MobiDB-lite"/>
    </source>
</evidence>
<name>A0AAW0TPM0_SCYPA</name>
<evidence type="ECO:0000256" key="1">
    <source>
        <dbReference type="ARBA" id="ARBA00022729"/>
    </source>
</evidence>
<dbReference type="PANTHER" id="PTHR12231">
    <property type="entry name" value="CTX-RELATED TYPE I TRANSMEMBRANE PROTEIN"/>
    <property type="match status" value="1"/>
</dbReference>
<dbReference type="Proteomes" id="UP001487740">
    <property type="component" value="Unassembled WGS sequence"/>
</dbReference>
<feature type="region of interest" description="Disordered" evidence="5">
    <location>
        <begin position="528"/>
        <end position="549"/>
    </location>
</feature>
<keyword evidence="1 6" id="KW-0732">Signal</keyword>
<keyword evidence="2" id="KW-0677">Repeat</keyword>
<dbReference type="SMART" id="SM00409">
    <property type="entry name" value="IG"/>
    <property type="match status" value="3"/>
</dbReference>
<evidence type="ECO:0000256" key="2">
    <source>
        <dbReference type="ARBA" id="ARBA00022737"/>
    </source>
</evidence>
<organism evidence="8 9">
    <name type="scientific">Scylla paramamosain</name>
    <name type="common">Mud crab</name>
    <dbReference type="NCBI Taxonomy" id="85552"/>
    <lineage>
        <taxon>Eukaryota</taxon>
        <taxon>Metazoa</taxon>
        <taxon>Ecdysozoa</taxon>
        <taxon>Arthropoda</taxon>
        <taxon>Crustacea</taxon>
        <taxon>Multicrustacea</taxon>
        <taxon>Malacostraca</taxon>
        <taxon>Eumalacostraca</taxon>
        <taxon>Eucarida</taxon>
        <taxon>Decapoda</taxon>
        <taxon>Pleocyemata</taxon>
        <taxon>Brachyura</taxon>
        <taxon>Eubrachyura</taxon>
        <taxon>Portunoidea</taxon>
        <taxon>Portunidae</taxon>
        <taxon>Portuninae</taxon>
        <taxon>Scylla</taxon>
    </lineage>
</organism>
<dbReference type="InterPro" id="IPR036179">
    <property type="entry name" value="Ig-like_dom_sf"/>
</dbReference>
<dbReference type="Gene3D" id="2.60.40.10">
    <property type="entry name" value="Immunoglobulins"/>
    <property type="match status" value="4"/>
</dbReference>
<dbReference type="SMART" id="SM00408">
    <property type="entry name" value="IGc2"/>
    <property type="match status" value="3"/>
</dbReference>
<proteinExistence type="predicted"/>
<keyword evidence="9" id="KW-1185">Reference proteome</keyword>
<dbReference type="PROSITE" id="PS50835">
    <property type="entry name" value="IG_LIKE"/>
    <property type="match status" value="3"/>
</dbReference>
<dbReference type="InterPro" id="IPR007110">
    <property type="entry name" value="Ig-like_dom"/>
</dbReference>
<protein>
    <recommendedName>
        <fullName evidence="7">Ig-like domain-containing protein</fullName>
    </recommendedName>
</protein>
<evidence type="ECO:0000256" key="4">
    <source>
        <dbReference type="ARBA" id="ARBA00023319"/>
    </source>
</evidence>
<comment type="caution">
    <text evidence="8">The sequence shown here is derived from an EMBL/GenBank/DDBJ whole genome shotgun (WGS) entry which is preliminary data.</text>
</comment>
<sequence>MTHLAVLPANILLVTLASLAGSSEDVDVPRFPEQVPNITVTVGRDALLPCTIEQLKGYKVAWVQVDTQTILTIHKQVITRNPRIALLHNDHRSWHLQISDVKESDRGWYMCQVNTDPMRSRQGYMDVVVPPDIIDQESSGDLTVREGQDVTLTCRAKGHPAPSITWRREDNQDIILDSTQTGSGLAALDLQSVSNSGMKKIRLQHDEVDAGVYTALWDGMNGGWAERGSGGIGAEEIFLPGASGSRNNDGVRSSAGKRQVVEGETLLLTKVSRLQMGSYLCIASNGIPPSVSKRAHLKVQFPPMTWVPQQLVGAYVGQELTIACNTEAFPKSINYWTNEEGDMIISEGRFETLTVERSYKVDMKLRIMRVEPQDFGKYKCLAKNSLGETDGSIQVYEIEPPKTFTRAEDEAELHPGTPGYASTPLGSERNKYPKSLNPKGMNDLASPRHFGKANEAPDLMDMHGTTLHHDPRPGYHYPAGQSGKSIRPVGDPVLLAAVGVWVIVDAAVINLSGSGHEGFTPRFKGPLTGYKKTHNAPCQPPVCQDRGEK</sequence>
<dbReference type="InterPro" id="IPR013783">
    <property type="entry name" value="Ig-like_fold"/>
</dbReference>
<keyword evidence="4" id="KW-0393">Immunoglobulin domain</keyword>
<dbReference type="FunFam" id="2.60.40.10:FF:000376">
    <property type="entry name" value="CLUMA_CG000981, isoform A"/>
    <property type="match status" value="1"/>
</dbReference>
<dbReference type="InterPro" id="IPR013098">
    <property type="entry name" value="Ig_I-set"/>
</dbReference>
<dbReference type="PANTHER" id="PTHR12231:SF253">
    <property type="entry name" value="DPR-INTERACTING PROTEIN ETA, ISOFORM B-RELATED"/>
    <property type="match status" value="1"/>
</dbReference>
<dbReference type="Pfam" id="PF07679">
    <property type="entry name" value="I-set"/>
    <property type="match status" value="1"/>
</dbReference>
<feature type="domain" description="Ig-like" evidence="7">
    <location>
        <begin position="29"/>
        <end position="114"/>
    </location>
</feature>
<feature type="chain" id="PRO_5043564608" description="Ig-like domain-containing protein" evidence="6">
    <location>
        <begin position="23"/>
        <end position="549"/>
    </location>
</feature>
<dbReference type="EMBL" id="JARAKH010000028">
    <property type="protein sequence ID" value="KAK8388582.1"/>
    <property type="molecule type" value="Genomic_DNA"/>
</dbReference>
<reference evidence="8 9" key="1">
    <citation type="submission" date="2023-03" db="EMBL/GenBank/DDBJ databases">
        <title>High-quality genome of Scylla paramamosain provides insights in environmental adaptation.</title>
        <authorList>
            <person name="Zhang L."/>
        </authorList>
    </citation>
    <scope>NUCLEOTIDE SEQUENCE [LARGE SCALE GENOMIC DNA]</scope>
    <source>
        <strain evidence="8">LZ_2023a</strain>
        <tissue evidence="8">Muscle</tissue>
    </source>
</reference>
<accession>A0AAW0TPM0</accession>
<gene>
    <name evidence="8" type="ORF">O3P69_020520</name>
</gene>
<dbReference type="GO" id="GO:0043005">
    <property type="term" value="C:neuron projection"/>
    <property type="evidence" value="ECO:0007669"/>
    <property type="project" value="TreeGrafter"/>
</dbReference>
<feature type="domain" description="Ig-like" evidence="7">
    <location>
        <begin position="302"/>
        <end position="399"/>
    </location>
</feature>
<evidence type="ECO:0000256" key="3">
    <source>
        <dbReference type="ARBA" id="ARBA00023157"/>
    </source>
</evidence>
<evidence type="ECO:0000313" key="8">
    <source>
        <dbReference type="EMBL" id="KAK8388582.1"/>
    </source>
</evidence>
<dbReference type="Pfam" id="PF07686">
    <property type="entry name" value="V-set"/>
    <property type="match status" value="1"/>
</dbReference>
<dbReference type="InterPro" id="IPR013106">
    <property type="entry name" value="Ig_V-set"/>
</dbReference>
<dbReference type="AlphaFoldDB" id="A0AAW0TPM0"/>
<dbReference type="InterPro" id="IPR051170">
    <property type="entry name" value="Neural/epithelial_adhesion"/>
</dbReference>
<evidence type="ECO:0000259" key="7">
    <source>
        <dbReference type="PROSITE" id="PS50835"/>
    </source>
</evidence>
<keyword evidence="3" id="KW-1015">Disulfide bond</keyword>
<feature type="region of interest" description="Disordered" evidence="5">
    <location>
        <begin position="407"/>
        <end position="473"/>
    </location>
</feature>
<evidence type="ECO:0000256" key="6">
    <source>
        <dbReference type="SAM" id="SignalP"/>
    </source>
</evidence>
<dbReference type="SUPFAM" id="SSF48726">
    <property type="entry name" value="Immunoglobulin"/>
    <property type="match status" value="3"/>
</dbReference>
<feature type="domain" description="Ig-like" evidence="7">
    <location>
        <begin position="131"/>
        <end position="292"/>
    </location>
</feature>
<dbReference type="Pfam" id="PF13927">
    <property type="entry name" value="Ig_3"/>
    <property type="match status" value="1"/>
</dbReference>
<dbReference type="CDD" id="cd00096">
    <property type="entry name" value="Ig"/>
    <property type="match status" value="1"/>
</dbReference>
<dbReference type="InterPro" id="IPR003598">
    <property type="entry name" value="Ig_sub2"/>
</dbReference>